<dbReference type="GO" id="GO:0030288">
    <property type="term" value="C:outer membrane-bounded periplasmic space"/>
    <property type="evidence" value="ECO:0007669"/>
    <property type="project" value="UniProtKB-ARBA"/>
</dbReference>
<reference evidence="6 7" key="2">
    <citation type="submission" date="2019-02" db="EMBL/GenBank/DDBJ databases">
        <title>'Lichenibacterium ramalinii' gen. nov. sp. nov., 'Lichenibacterium minor' gen. nov. sp. nov.</title>
        <authorList>
            <person name="Pankratov T."/>
        </authorList>
    </citation>
    <scope>NUCLEOTIDE SEQUENCE [LARGE SCALE GENOMIC DNA]</scope>
    <source>
        <strain evidence="6 7">RmlP026</strain>
    </source>
</reference>
<evidence type="ECO:0000256" key="2">
    <source>
        <dbReference type="ARBA" id="ARBA00005695"/>
    </source>
</evidence>
<protein>
    <submittedName>
        <fullName evidence="6">ABC transporter substrate-binding protein</fullName>
    </submittedName>
</protein>
<feature type="chain" id="PRO_5020917670" evidence="4">
    <location>
        <begin position="24"/>
        <end position="503"/>
    </location>
</feature>
<feature type="signal peptide" evidence="4">
    <location>
        <begin position="1"/>
        <end position="23"/>
    </location>
</feature>
<proteinExistence type="inferred from homology"/>
<dbReference type="InterPro" id="IPR030678">
    <property type="entry name" value="Peptide/Ni-bd"/>
</dbReference>
<feature type="domain" description="Solute-binding protein family 5" evidence="5">
    <location>
        <begin position="66"/>
        <end position="422"/>
    </location>
</feature>
<comment type="similarity">
    <text evidence="2">Belongs to the bacterial solute-binding protein 5 family.</text>
</comment>
<dbReference type="GO" id="GO:0015833">
    <property type="term" value="P:peptide transport"/>
    <property type="evidence" value="ECO:0007669"/>
    <property type="project" value="TreeGrafter"/>
</dbReference>
<dbReference type="Gene3D" id="3.90.76.10">
    <property type="entry name" value="Dipeptide-binding Protein, Domain 1"/>
    <property type="match status" value="1"/>
</dbReference>
<evidence type="ECO:0000256" key="4">
    <source>
        <dbReference type="SAM" id="SignalP"/>
    </source>
</evidence>
<evidence type="ECO:0000256" key="1">
    <source>
        <dbReference type="ARBA" id="ARBA00004418"/>
    </source>
</evidence>
<keyword evidence="3 4" id="KW-0732">Signal</keyword>
<dbReference type="Proteomes" id="UP000290759">
    <property type="component" value="Unassembled WGS sequence"/>
</dbReference>
<dbReference type="EMBL" id="QYBB01000009">
    <property type="protein sequence ID" value="RYC32142.1"/>
    <property type="molecule type" value="Genomic_DNA"/>
</dbReference>
<dbReference type="RefSeq" id="WP_129226251.1">
    <property type="nucleotide sequence ID" value="NZ_QYBB01000009.1"/>
</dbReference>
<evidence type="ECO:0000259" key="5">
    <source>
        <dbReference type="Pfam" id="PF00496"/>
    </source>
</evidence>
<dbReference type="GO" id="GO:1904680">
    <property type="term" value="F:peptide transmembrane transporter activity"/>
    <property type="evidence" value="ECO:0007669"/>
    <property type="project" value="TreeGrafter"/>
</dbReference>
<evidence type="ECO:0000313" key="6">
    <source>
        <dbReference type="EMBL" id="RYC32142.1"/>
    </source>
</evidence>
<dbReference type="OrthoDB" id="9803988at2"/>
<dbReference type="SUPFAM" id="SSF53850">
    <property type="entry name" value="Periplasmic binding protein-like II"/>
    <property type="match status" value="1"/>
</dbReference>
<dbReference type="InterPro" id="IPR000914">
    <property type="entry name" value="SBP_5_dom"/>
</dbReference>
<dbReference type="InterPro" id="IPR039424">
    <property type="entry name" value="SBP_5"/>
</dbReference>
<evidence type="ECO:0000256" key="3">
    <source>
        <dbReference type="ARBA" id="ARBA00022729"/>
    </source>
</evidence>
<dbReference type="AlphaFoldDB" id="A0A4Q2U712"/>
<organism evidence="6 7">
    <name type="scientific">Lichenibacterium minor</name>
    <dbReference type="NCBI Taxonomy" id="2316528"/>
    <lineage>
        <taxon>Bacteria</taxon>
        <taxon>Pseudomonadati</taxon>
        <taxon>Pseudomonadota</taxon>
        <taxon>Alphaproteobacteria</taxon>
        <taxon>Hyphomicrobiales</taxon>
        <taxon>Lichenihabitantaceae</taxon>
        <taxon>Lichenibacterium</taxon>
    </lineage>
</organism>
<name>A0A4Q2U712_9HYPH</name>
<evidence type="ECO:0000313" key="7">
    <source>
        <dbReference type="Proteomes" id="UP000290759"/>
    </source>
</evidence>
<dbReference type="Gene3D" id="3.40.190.10">
    <property type="entry name" value="Periplasmic binding protein-like II"/>
    <property type="match status" value="1"/>
</dbReference>
<comment type="subcellular location">
    <subcellularLocation>
        <location evidence="1">Periplasm</location>
    </subcellularLocation>
</comment>
<gene>
    <name evidence="6" type="ORF">D3273_10515</name>
</gene>
<dbReference type="Gene3D" id="3.10.105.10">
    <property type="entry name" value="Dipeptide-binding Protein, Domain 3"/>
    <property type="match status" value="1"/>
</dbReference>
<dbReference type="PANTHER" id="PTHR30290">
    <property type="entry name" value="PERIPLASMIC BINDING COMPONENT OF ABC TRANSPORTER"/>
    <property type="match status" value="1"/>
</dbReference>
<dbReference type="Pfam" id="PF00496">
    <property type="entry name" value="SBP_bac_5"/>
    <property type="match status" value="1"/>
</dbReference>
<reference evidence="6 7" key="1">
    <citation type="submission" date="2018-12" db="EMBL/GenBank/DDBJ databases">
        <authorList>
            <person name="Grouzdev D.S."/>
            <person name="Krutkina M.S."/>
        </authorList>
    </citation>
    <scope>NUCLEOTIDE SEQUENCE [LARGE SCALE GENOMIC DNA]</scope>
    <source>
        <strain evidence="6 7">RmlP026</strain>
    </source>
</reference>
<sequence length="503" mass="53951">MAAGLGILAACGAFCATALPARAQTLRVALRGDVDTLDPALSQTFMGTVVYTGLCDKLFDIDEHLNIVPMLALSHESPDPKTVVIHLRPGVLFQDGEPMDAAAVKFSLDRDLDQPGSFRRSEVAMVDHVDVVDPLTVRVALKQASAPFVAQLTDRAGMMVSPKAVREQGAGFALHPVCAGPFRFVERVAQDHITLERFDRYWDAKDVHFDRVVYQIMPDSTVRLTNLQAGATDLVEQIAPTDVPAVEASPKLKIVKSDSLGYQGLTFNVGNGKGADSPIGRDARVRRAFELSIDRDALIGVVFNGLYEPTAQAISPVSPFNLPGLKPPARDVAAAKKLLAEAGVTGRVPVSLGIINSPLNRQVGEVIQSMAAEAGFDVKVVAMEIGSGLAALHSGDFQVFQIGWSGLLDPDSDTWAFLHGGGPMNYAAFANADVDRLLDEARATDDVAKRRALYGAVWKIVGVEEPIVYLWTTRNIAGLAKRVAGYRSLADGLVRLQGVSFSN</sequence>
<accession>A0A4Q2U712</accession>
<dbReference type="PIRSF" id="PIRSF002741">
    <property type="entry name" value="MppA"/>
    <property type="match status" value="1"/>
</dbReference>
<keyword evidence="7" id="KW-1185">Reference proteome</keyword>
<dbReference type="GO" id="GO:0043190">
    <property type="term" value="C:ATP-binding cassette (ABC) transporter complex"/>
    <property type="evidence" value="ECO:0007669"/>
    <property type="project" value="InterPro"/>
</dbReference>
<comment type="caution">
    <text evidence="6">The sequence shown here is derived from an EMBL/GenBank/DDBJ whole genome shotgun (WGS) entry which is preliminary data.</text>
</comment>
<dbReference type="PANTHER" id="PTHR30290:SF38">
    <property type="entry name" value="D,D-DIPEPTIDE-BINDING PERIPLASMIC PROTEIN DDPA-RELATED"/>
    <property type="match status" value="1"/>
</dbReference>